<evidence type="ECO:0000256" key="6">
    <source>
        <dbReference type="ARBA" id="ARBA00022692"/>
    </source>
</evidence>
<dbReference type="GO" id="GO:0000026">
    <property type="term" value="F:alpha-1,2-mannosyltransferase activity"/>
    <property type="evidence" value="ECO:0007669"/>
    <property type="project" value="TreeGrafter"/>
</dbReference>
<dbReference type="PANTHER" id="PTHR22760:SF3">
    <property type="entry name" value="GPI MANNOSYLTRANSFERASE 4"/>
    <property type="match status" value="1"/>
</dbReference>
<evidence type="ECO:0000256" key="9">
    <source>
        <dbReference type="ARBA" id="ARBA00023136"/>
    </source>
</evidence>
<dbReference type="InterPro" id="IPR005599">
    <property type="entry name" value="GPI_mannosylTrfase"/>
</dbReference>
<dbReference type="Pfam" id="PF03901">
    <property type="entry name" value="Glyco_transf_22"/>
    <property type="match status" value="1"/>
</dbReference>
<evidence type="ECO:0000256" key="4">
    <source>
        <dbReference type="ARBA" id="ARBA00022676"/>
    </source>
</evidence>
<evidence type="ECO:0000313" key="13">
    <source>
        <dbReference type="EMBL" id="GAM35968.1"/>
    </source>
</evidence>
<feature type="chain" id="PRO_5022117787" description="Mannosyltransferase" evidence="12">
    <location>
        <begin position="26"/>
        <end position="517"/>
    </location>
</feature>
<evidence type="ECO:0000256" key="11">
    <source>
        <dbReference type="RuleBase" id="RU363075"/>
    </source>
</evidence>
<feature type="transmembrane region" description="Helical" evidence="11">
    <location>
        <begin position="193"/>
        <end position="215"/>
    </location>
</feature>
<evidence type="ECO:0000256" key="8">
    <source>
        <dbReference type="ARBA" id="ARBA00022989"/>
    </source>
</evidence>
<feature type="signal peptide" evidence="12">
    <location>
        <begin position="1"/>
        <end position="25"/>
    </location>
</feature>
<dbReference type="GO" id="GO:0006506">
    <property type="term" value="P:GPI anchor biosynthetic process"/>
    <property type="evidence" value="ECO:0007669"/>
    <property type="project" value="UniProtKB-KW"/>
</dbReference>
<evidence type="ECO:0000256" key="2">
    <source>
        <dbReference type="ARBA" id="ARBA00004687"/>
    </source>
</evidence>
<keyword evidence="5" id="KW-0808">Transferase</keyword>
<gene>
    <name evidence="13" type="ORF">TCE0_018r04701</name>
</gene>
<keyword evidence="7 11" id="KW-0256">Endoplasmic reticulum</keyword>
<organism evidence="13 14">
    <name type="scientific">Talaromyces pinophilus</name>
    <name type="common">Penicillium pinophilum</name>
    <dbReference type="NCBI Taxonomy" id="128442"/>
    <lineage>
        <taxon>Eukaryota</taxon>
        <taxon>Fungi</taxon>
        <taxon>Dikarya</taxon>
        <taxon>Ascomycota</taxon>
        <taxon>Pezizomycotina</taxon>
        <taxon>Eurotiomycetes</taxon>
        <taxon>Eurotiomycetidae</taxon>
        <taxon>Eurotiales</taxon>
        <taxon>Trichocomaceae</taxon>
        <taxon>Talaromyces</taxon>
        <taxon>Talaromyces sect. Talaromyces</taxon>
    </lineage>
</organism>
<proteinExistence type="inferred from homology"/>
<keyword evidence="14" id="KW-1185">Reference proteome</keyword>
<keyword evidence="6 11" id="KW-0812">Transmembrane</keyword>
<dbReference type="GO" id="GO:0005789">
    <property type="term" value="C:endoplasmic reticulum membrane"/>
    <property type="evidence" value="ECO:0007669"/>
    <property type="project" value="UniProtKB-SubCell"/>
</dbReference>
<comment type="subcellular location">
    <subcellularLocation>
        <location evidence="1 11">Endoplasmic reticulum membrane</location>
        <topology evidence="1 11">Multi-pass membrane protein</topology>
    </subcellularLocation>
</comment>
<comment type="similarity">
    <text evidence="10">Belongs to the glycosyltransferase 22 family. PIGZ subfamily.</text>
</comment>
<comment type="caution">
    <text evidence="11">Lacks conserved residue(s) required for the propagation of feature annotation.</text>
</comment>
<evidence type="ECO:0000256" key="3">
    <source>
        <dbReference type="ARBA" id="ARBA00022502"/>
    </source>
</evidence>
<accession>A0A510NUR6</accession>
<reference evidence="14" key="1">
    <citation type="journal article" date="2015" name="Genome Announc.">
        <title>Draft genome sequence of Talaromyces cellulolyticus strain Y-94, a source of lignocellulosic biomass-degrading enzymes.</title>
        <authorList>
            <person name="Fujii T."/>
            <person name="Koike H."/>
            <person name="Sawayama S."/>
            <person name="Yano S."/>
            <person name="Inoue H."/>
        </authorList>
    </citation>
    <scope>NUCLEOTIDE SEQUENCE [LARGE SCALE GENOMIC DNA]</scope>
    <source>
        <strain evidence="14">Y-94</strain>
    </source>
</reference>
<keyword evidence="9 11" id="KW-0472">Membrane</keyword>
<feature type="transmembrane region" description="Helical" evidence="11">
    <location>
        <begin position="169"/>
        <end position="187"/>
    </location>
</feature>
<dbReference type="PANTHER" id="PTHR22760">
    <property type="entry name" value="GLYCOSYLTRANSFERASE"/>
    <property type="match status" value="1"/>
</dbReference>
<evidence type="ECO:0000313" key="14">
    <source>
        <dbReference type="Proteomes" id="UP000053095"/>
    </source>
</evidence>
<feature type="transmembrane region" description="Helical" evidence="11">
    <location>
        <begin position="331"/>
        <end position="349"/>
    </location>
</feature>
<keyword evidence="12" id="KW-0732">Signal</keyword>
<evidence type="ECO:0000256" key="1">
    <source>
        <dbReference type="ARBA" id="ARBA00004477"/>
    </source>
</evidence>
<keyword evidence="4 11" id="KW-0328">Glycosyltransferase</keyword>
<dbReference type="Proteomes" id="UP000053095">
    <property type="component" value="Unassembled WGS sequence"/>
</dbReference>
<evidence type="ECO:0000256" key="5">
    <source>
        <dbReference type="ARBA" id="ARBA00022679"/>
    </source>
</evidence>
<dbReference type="EMBL" id="DF933814">
    <property type="protein sequence ID" value="GAM35968.1"/>
    <property type="molecule type" value="Genomic_DNA"/>
</dbReference>
<dbReference type="AlphaFoldDB" id="A0A510NUR6"/>
<comment type="pathway">
    <text evidence="2">Glycolipid biosynthesis; glycosylphosphatidylinositol-anchor biosynthesis.</text>
</comment>
<protein>
    <recommendedName>
        <fullName evidence="11">Mannosyltransferase</fullName>
        <ecNumber evidence="11">2.4.1.-</ecNumber>
    </recommendedName>
</protein>
<sequence>MWRRTYLLLLLVRIYFALSPSYVHPDEHFQSLEVFAGRIYSYPSQLTWEFTSDNPIRSVFPLWPVYGLPMNLVKWFYNETGLGNSPPPELIYYILRGGMFVLSFVLEDWAVYELVPTPRYRVPTVVLVASSYVTWTYQTHTFSNSLETLLVTWGLVLIQRIVENRKRSAFFSPAVLSLVVVLVPHFIQKPFSFAVLVGCGSFFAAIAILTDTIFYRSSSLIESIRHPVITPLNNLIYNSNSLNLAEHGLHPFYHHFLVNLPQLLGPALVVLVVSLYMKPTIRAATFYNRRAISAISGTMILSAIPHQEPRFLLPCVPLLLTCIRPLKTRPFLVSWIAFNAILGFLMGVYHQGGVVPTQLAMPSIISSTMAGQTQAENMNVTVFWWKTYSPPLWLLGDTSELQADIQTHNLMGMRGTDMIKQLDSLVPSCPSLLSSSKNNNNLIFLVAPRSATFLDTYTTPSASADAAQLHLTEQWTYTNHLNLDDMDFGDDGFLSTITRVIGRRGLTVWSVERVGCV</sequence>
<keyword evidence="3" id="KW-0337">GPI-anchor biosynthesis</keyword>
<keyword evidence="8 11" id="KW-1133">Transmembrane helix</keyword>
<evidence type="ECO:0000256" key="12">
    <source>
        <dbReference type="SAM" id="SignalP"/>
    </source>
</evidence>
<evidence type="ECO:0000256" key="7">
    <source>
        <dbReference type="ARBA" id="ARBA00022824"/>
    </source>
</evidence>
<name>A0A510NUR6_TALPI</name>
<evidence type="ECO:0000256" key="10">
    <source>
        <dbReference type="ARBA" id="ARBA00038466"/>
    </source>
</evidence>
<dbReference type="EC" id="2.4.1.-" evidence="11"/>